<dbReference type="Proteomes" id="UP001432322">
    <property type="component" value="Unassembled WGS sequence"/>
</dbReference>
<comment type="caution">
    <text evidence="1">The sequence shown here is derived from an EMBL/GenBank/DDBJ whole genome shotgun (WGS) entry which is preliminary data.</text>
</comment>
<dbReference type="AlphaFoldDB" id="A0AAV5WT83"/>
<evidence type="ECO:0000313" key="1">
    <source>
        <dbReference type="EMBL" id="GMT35246.1"/>
    </source>
</evidence>
<reference evidence="1" key="1">
    <citation type="submission" date="2023-10" db="EMBL/GenBank/DDBJ databases">
        <title>Genome assembly of Pristionchus species.</title>
        <authorList>
            <person name="Yoshida K."/>
            <person name="Sommer R.J."/>
        </authorList>
    </citation>
    <scope>NUCLEOTIDE SEQUENCE</scope>
    <source>
        <strain evidence="1">RS5133</strain>
    </source>
</reference>
<feature type="non-terminal residue" evidence="1">
    <location>
        <position position="1"/>
    </location>
</feature>
<name>A0AAV5WT83_9BILA</name>
<evidence type="ECO:0000313" key="2">
    <source>
        <dbReference type="Proteomes" id="UP001432322"/>
    </source>
</evidence>
<organism evidence="1 2">
    <name type="scientific">Pristionchus fissidentatus</name>
    <dbReference type="NCBI Taxonomy" id="1538716"/>
    <lineage>
        <taxon>Eukaryota</taxon>
        <taxon>Metazoa</taxon>
        <taxon>Ecdysozoa</taxon>
        <taxon>Nematoda</taxon>
        <taxon>Chromadorea</taxon>
        <taxon>Rhabditida</taxon>
        <taxon>Rhabditina</taxon>
        <taxon>Diplogasteromorpha</taxon>
        <taxon>Diplogasteroidea</taxon>
        <taxon>Neodiplogasteridae</taxon>
        <taxon>Pristionchus</taxon>
    </lineage>
</organism>
<keyword evidence="2" id="KW-1185">Reference proteome</keyword>
<accession>A0AAV5WT83</accession>
<sequence>IQSPPPAMDADTPDDIRLRDRLSVPIKFVPRFNRANIQAIPVQKPLRQCDMCGKLSTQCIQSPADKDQAMGFFENLYNLTPEQRKTANFYKSGNHQALVCNNHYKVVTVPKHPSYKINKPNVIKVYPRLSMLPVNQRPGPSIITAKPKQLTLSNAAALVNKREMYRLRGNGEIIMGSARPIDTPELVVNTSNKRKQILVVN</sequence>
<protein>
    <submittedName>
        <fullName evidence="1">Uncharacterized protein</fullName>
    </submittedName>
</protein>
<feature type="non-terminal residue" evidence="1">
    <location>
        <position position="201"/>
    </location>
</feature>
<proteinExistence type="predicted"/>
<dbReference type="EMBL" id="BTSY01000007">
    <property type="protein sequence ID" value="GMT35246.1"/>
    <property type="molecule type" value="Genomic_DNA"/>
</dbReference>
<gene>
    <name evidence="1" type="ORF">PFISCL1PPCAC_26543</name>
</gene>